<dbReference type="AlphaFoldDB" id="A0A1I2G4M1"/>
<proteinExistence type="predicted"/>
<protein>
    <submittedName>
        <fullName evidence="1">Uncharacterized protein</fullName>
    </submittedName>
</protein>
<dbReference type="Proteomes" id="UP000199323">
    <property type="component" value="Unassembled WGS sequence"/>
</dbReference>
<dbReference type="EMBL" id="FONG01000008">
    <property type="protein sequence ID" value="SFF12108.1"/>
    <property type="molecule type" value="Genomic_DNA"/>
</dbReference>
<organism evidence="1 2">
    <name type="scientific">Actinacidiphila alni</name>
    <dbReference type="NCBI Taxonomy" id="380248"/>
    <lineage>
        <taxon>Bacteria</taxon>
        <taxon>Bacillati</taxon>
        <taxon>Actinomycetota</taxon>
        <taxon>Actinomycetes</taxon>
        <taxon>Kitasatosporales</taxon>
        <taxon>Streptomycetaceae</taxon>
        <taxon>Actinacidiphila</taxon>
    </lineage>
</organism>
<dbReference type="RefSeq" id="WP_265737096.1">
    <property type="nucleotide sequence ID" value="NZ_FONG01000008.1"/>
</dbReference>
<name>A0A1I2G4M1_9ACTN</name>
<sequence>MSTALIVIGAVIAFNVLAAVAGYRHQSVRPDRRRNTTPKGNR</sequence>
<evidence type="ECO:0000313" key="2">
    <source>
        <dbReference type="Proteomes" id="UP000199323"/>
    </source>
</evidence>
<gene>
    <name evidence="1" type="ORF">SAMN05216251_108250</name>
</gene>
<evidence type="ECO:0000313" key="1">
    <source>
        <dbReference type="EMBL" id="SFF12108.1"/>
    </source>
</evidence>
<reference evidence="1 2" key="1">
    <citation type="submission" date="2016-10" db="EMBL/GenBank/DDBJ databases">
        <authorList>
            <person name="de Groot N.N."/>
        </authorList>
    </citation>
    <scope>NUCLEOTIDE SEQUENCE [LARGE SCALE GENOMIC DNA]</scope>
    <source>
        <strain evidence="1 2">CGMCC 4.3510</strain>
    </source>
</reference>
<accession>A0A1I2G4M1</accession>
<keyword evidence="2" id="KW-1185">Reference proteome</keyword>
<dbReference type="STRING" id="380248.SAMN05216251_108250"/>